<proteinExistence type="predicted"/>
<name>A0A161IGC4_9SPHN</name>
<dbReference type="EMBL" id="CP011310">
    <property type="protein sequence ID" value="ANC50434.1"/>
    <property type="molecule type" value="Genomic_DNA"/>
</dbReference>
<reference evidence="2" key="2">
    <citation type="submission" date="2015-04" db="EMBL/GenBank/DDBJ databases">
        <title>The complete genome sequence of Erythrobacter sp. s21-N3.</title>
        <authorList>
            <person name="Zhuang L."/>
            <person name="Liu Y."/>
            <person name="Shao Z."/>
        </authorList>
    </citation>
    <scope>NUCLEOTIDE SEQUENCE [LARGE SCALE GENOMIC DNA]</scope>
    <source>
        <strain evidence="2">s21-N3</strain>
    </source>
</reference>
<evidence type="ECO:0000313" key="1">
    <source>
        <dbReference type="EMBL" id="ANC50434.1"/>
    </source>
</evidence>
<sequence>MGALAFQYEICLSVKAIGASQGQSPQATAFLPVSGKCRS</sequence>
<reference evidence="1 2" key="1">
    <citation type="journal article" date="2015" name="Int. J. Syst. Evol. Microbiol.">
        <title>Erythrobacter atlanticus sp. nov., a bacterium from ocean sediment able to degrade polycyclic aromatic hydrocarbons.</title>
        <authorList>
            <person name="Zhuang L."/>
            <person name="Liu Y."/>
            <person name="Wang L."/>
            <person name="Wang W."/>
            <person name="Shao Z."/>
        </authorList>
    </citation>
    <scope>NUCLEOTIDE SEQUENCE [LARGE SCALE GENOMIC DNA]</scope>
    <source>
        <strain evidence="2">s21-N3</strain>
    </source>
</reference>
<gene>
    <name evidence="1" type="ORF">CP97_14748</name>
</gene>
<keyword evidence="2" id="KW-1185">Reference proteome</keyword>
<organism evidence="1 2">
    <name type="scientific">Aurantiacibacter atlanticus</name>
    <dbReference type="NCBI Taxonomy" id="1648404"/>
    <lineage>
        <taxon>Bacteria</taxon>
        <taxon>Pseudomonadati</taxon>
        <taxon>Pseudomonadota</taxon>
        <taxon>Alphaproteobacteria</taxon>
        <taxon>Sphingomonadales</taxon>
        <taxon>Erythrobacteraceae</taxon>
        <taxon>Aurantiacibacter</taxon>
    </lineage>
</organism>
<dbReference type="Proteomes" id="UP000059113">
    <property type="component" value="Chromosome"/>
</dbReference>
<protein>
    <submittedName>
        <fullName evidence="1">Uncharacterized protein</fullName>
    </submittedName>
</protein>
<accession>A0A161IGC4</accession>
<dbReference type="AlphaFoldDB" id="A0A161IGC4"/>
<evidence type="ECO:0000313" key="2">
    <source>
        <dbReference type="Proteomes" id="UP000059113"/>
    </source>
</evidence>
<dbReference type="KEGG" id="ery:CP97_14748"/>